<dbReference type="NCBIfam" id="TIGR04183">
    <property type="entry name" value="Por_Secre_tail"/>
    <property type="match status" value="1"/>
</dbReference>
<dbReference type="InterPro" id="IPR014867">
    <property type="entry name" value="Spore_coat_CotH_CotH2/3/7"/>
</dbReference>
<dbReference type="AlphaFoldDB" id="A0A1T5CWS3"/>
<proteinExistence type="predicted"/>
<evidence type="ECO:0000313" key="2">
    <source>
        <dbReference type="EMBL" id="SKB63978.1"/>
    </source>
</evidence>
<keyword evidence="1" id="KW-0732">Signal</keyword>
<dbReference type="InterPro" id="IPR026444">
    <property type="entry name" value="Secre_tail"/>
</dbReference>
<name>A0A1T5CWS3_9BACT</name>
<dbReference type="Proteomes" id="UP000190852">
    <property type="component" value="Unassembled WGS sequence"/>
</dbReference>
<evidence type="ECO:0000256" key="1">
    <source>
        <dbReference type="SAM" id="SignalP"/>
    </source>
</evidence>
<evidence type="ECO:0000313" key="3">
    <source>
        <dbReference type="Proteomes" id="UP000190852"/>
    </source>
</evidence>
<sequence>MKQITLLVFSILSCFSIFAQRADNYKPTNPYVYFTQTNLPIVFINTGNTMILREDRIAARMTIIYNGEGKLNYADTLAHPDQSTAYKGRIGIKYRGNSSFTNSDKKPYSFRPENESGKKQEVALLGMGADSDWCLLAPYSDKSLIRDMLTFKLAKPYFEYVPDGVHCEVVLDGTYYGVYILSERVRQGANRLNIPKPGNTGDELTGGYHVEVDRDDEVVYTSNYNPQYSWGASMINKKISFQYKYPEFGDLTNEQKVYLHGQINKFENSLAASNYKDKQEGYRKYLDVTSFIDYMLSTEFARNVDGYRLSTNLYKHRDSVDPRFKMSLWDFNLGFGNANYNDGWNPQSWAYNTNDVNPSEAQLIPFWWYRLLSDPAYVKEMKERWTMYRSTNYSNANIMHVVDSLTDNLNKENAQYRNSLAWPRWNVWVWPNKYVASSYNDEINYMKDWITKRLAFMDGTLYTSAELPQTPTVKISPNPVRKGEILHINGAQLKSVRLISFSGALIKQGDPSQNNLSMQGVLPGSYLLVLETTQGWITEKILVRN</sequence>
<dbReference type="RefSeq" id="WP_079683628.1">
    <property type="nucleotide sequence ID" value="NZ_FUYQ01000015.1"/>
</dbReference>
<gene>
    <name evidence="2" type="ORF">SAMN05660349_02133</name>
</gene>
<feature type="signal peptide" evidence="1">
    <location>
        <begin position="1"/>
        <end position="21"/>
    </location>
</feature>
<dbReference type="Pfam" id="PF08757">
    <property type="entry name" value="CotH"/>
    <property type="match status" value="1"/>
</dbReference>
<feature type="chain" id="PRO_5013046728" evidence="1">
    <location>
        <begin position="22"/>
        <end position="545"/>
    </location>
</feature>
<keyword evidence="3" id="KW-1185">Reference proteome</keyword>
<reference evidence="3" key="1">
    <citation type="submission" date="2017-02" db="EMBL/GenBank/DDBJ databases">
        <authorList>
            <person name="Varghese N."/>
            <person name="Submissions S."/>
        </authorList>
    </citation>
    <scope>NUCLEOTIDE SEQUENCE [LARGE SCALE GENOMIC DNA]</scope>
    <source>
        <strain evidence="3">DSM 24967</strain>
    </source>
</reference>
<protein>
    <submittedName>
        <fullName evidence="2">Por secretion system C-terminal sorting domain-containing protein</fullName>
    </submittedName>
</protein>
<accession>A0A1T5CWS3</accession>
<organism evidence="2 3">
    <name type="scientific">Parabacteroides chartae</name>
    <dbReference type="NCBI Taxonomy" id="1037355"/>
    <lineage>
        <taxon>Bacteria</taxon>
        <taxon>Pseudomonadati</taxon>
        <taxon>Bacteroidota</taxon>
        <taxon>Bacteroidia</taxon>
        <taxon>Bacteroidales</taxon>
        <taxon>Tannerellaceae</taxon>
        <taxon>Parabacteroides</taxon>
    </lineage>
</organism>
<dbReference type="EMBL" id="FUYQ01000015">
    <property type="protein sequence ID" value="SKB63978.1"/>
    <property type="molecule type" value="Genomic_DNA"/>
</dbReference>